<dbReference type="eggNOG" id="ENOG50335PU">
    <property type="taxonomic scope" value="Bacteria"/>
</dbReference>
<feature type="domain" description="DUF7674" evidence="1">
    <location>
        <begin position="10"/>
        <end position="112"/>
    </location>
</feature>
<organism evidence="2 3">
    <name type="scientific">Chryseobacterium formosense</name>
    <dbReference type="NCBI Taxonomy" id="236814"/>
    <lineage>
        <taxon>Bacteria</taxon>
        <taxon>Pseudomonadati</taxon>
        <taxon>Bacteroidota</taxon>
        <taxon>Flavobacteriia</taxon>
        <taxon>Flavobacteriales</taxon>
        <taxon>Weeksellaceae</taxon>
        <taxon>Chryseobacterium group</taxon>
        <taxon>Chryseobacterium</taxon>
    </lineage>
</organism>
<protein>
    <recommendedName>
        <fullName evidence="1">DUF7674 domain-containing protein</fullName>
    </recommendedName>
</protein>
<dbReference type="AlphaFoldDB" id="A0A085YYJ7"/>
<keyword evidence="3" id="KW-1185">Reference proteome</keyword>
<dbReference type="STRING" id="236814.IX39_20495"/>
<comment type="caution">
    <text evidence="2">The sequence shown here is derived from an EMBL/GenBank/DDBJ whole genome shotgun (WGS) entry which is preliminary data.</text>
</comment>
<dbReference type="EMBL" id="JPRP01000007">
    <property type="protein sequence ID" value="KFE97260.1"/>
    <property type="molecule type" value="Genomic_DNA"/>
</dbReference>
<name>A0A085YYJ7_9FLAO</name>
<dbReference type="InterPro" id="IPR056091">
    <property type="entry name" value="DUF7674"/>
</dbReference>
<sequence length="125" mass="15155">MKKINRITAIEYMKVFFPSIRSEITELSVQNNFPGIMQITIDNMKSLSQHSKIQKMSVSIRRMYWIYNNGNSYIRYIIENLFVRSFESWRKNLQPQQWKFLYQEIPSAFREIHSLQIVQDQKLKN</sequence>
<dbReference type="Pfam" id="PF24722">
    <property type="entry name" value="DUF7674"/>
    <property type="match status" value="1"/>
</dbReference>
<evidence type="ECO:0000313" key="2">
    <source>
        <dbReference type="EMBL" id="KFE97260.1"/>
    </source>
</evidence>
<evidence type="ECO:0000259" key="1">
    <source>
        <dbReference type="Pfam" id="PF24722"/>
    </source>
</evidence>
<accession>A0A085YYJ7</accession>
<evidence type="ECO:0000313" key="3">
    <source>
        <dbReference type="Proteomes" id="UP000028713"/>
    </source>
</evidence>
<reference evidence="2 3" key="1">
    <citation type="submission" date="2014-07" db="EMBL/GenBank/DDBJ databases">
        <title>Genome of Chryseobacterium formosense LMG 24722.</title>
        <authorList>
            <person name="Pipes S.E."/>
            <person name="Stropko S.J."/>
            <person name="Newman J.D."/>
        </authorList>
    </citation>
    <scope>NUCLEOTIDE SEQUENCE [LARGE SCALE GENOMIC DNA]</scope>
    <source>
        <strain evidence="2 3">LMG 24722</strain>
    </source>
</reference>
<gene>
    <name evidence="2" type="ORF">IX39_20495</name>
</gene>
<dbReference type="RefSeq" id="WP_034679839.1">
    <property type="nucleotide sequence ID" value="NZ_FPAP01000002.1"/>
</dbReference>
<proteinExistence type="predicted"/>
<dbReference type="Proteomes" id="UP000028713">
    <property type="component" value="Unassembled WGS sequence"/>
</dbReference>